<comment type="similarity">
    <text evidence="1">Belongs to the ABC transporter superfamily.</text>
</comment>
<evidence type="ECO:0000256" key="2">
    <source>
        <dbReference type="ARBA" id="ARBA00022448"/>
    </source>
</evidence>
<evidence type="ECO:0000256" key="1">
    <source>
        <dbReference type="ARBA" id="ARBA00005417"/>
    </source>
</evidence>
<name>A0A9E5MHP9_9MICO</name>
<dbReference type="Gene3D" id="3.40.50.300">
    <property type="entry name" value="P-loop containing nucleotide triphosphate hydrolases"/>
    <property type="match status" value="1"/>
</dbReference>
<gene>
    <name evidence="6" type="ORF">FK219_005240</name>
</gene>
<evidence type="ECO:0000256" key="4">
    <source>
        <dbReference type="ARBA" id="ARBA00022840"/>
    </source>
</evidence>
<dbReference type="AlphaFoldDB" id="A0A9E5MHP9"/>
<dbReference type="InterPro" id="IPR027417">
    <property type="entry name" value="P-loop_NTPase"/>
</dbReference>
<evidence type="ECO:0000256" key="3">
    <source>
        <dbReference type="ARBA" id="ARBA00022741"/>
    </source>
</evidence>
<dbReference type="SUPFAM" id="SSF52540">
    <property type="entry name" value="P-loop containing nucleoside triphosphate hydrolases"/>
    <property type="match status" value="1"/>
</dbReference>
<organism evidence="6 7">
    <name type="scientific">Microcella pacifica</name>
    <dbReference type="NCBI Taxonomy" id="2591847"/>
    <lineage>
        <taxon>Bacteria</taxon>
        <taxon>Bacillati</taxon>
        <taxon>Actinomycetota</taxon>
        <taxon>Actinomycetes</taxon>
        <taxon>Micrococcales</taxon>
        <taxon>Microbacteriaceae</taxon>
        <taxon>Microcella</taxon>
    </lineage>
</organism>
<keyword evidence="3" id="KW-0547">Nucleotide-binding</keyword>
<dbReference type="SMART" id="SM00382">
    <property type="entry name" value="AAA"/>
    <property type="match status" value="1"/>
</dbReference>
<dbReference type="GO" id="GO:0043190">
    <property type="term" value="C:ATP-binding cassette (ABC) transporter complex"/>
    <property type="evidence" value="ECO:0007669"/>
    <property type="project" value="TreeGrafter"/>
</dbReference>
<feature type="domain" description="ABC transporter" evidence="5">
    <location>
        <begin position="2"/>
        <end position="243"/>
    </location>
</feature>
<evidence type="ECO:0000313" key="7">
    <source>
        <dbReference type="Proteomes" id="UP000818266"/>
    </source>
</evidence>
<keyword evidence="4 6" id="KW-0067">ATP-binding</keyword>
<keyword evidence="2" id="KW-0813">Transport</keyword>
<dbReference type="InterPro" id="IPR003439">
    <property type="entry name" value="ABC_transporter-like_ATP-bd"/>
</dbReference>
<dbReference type="InterPro" id="IPR050095">
    <property type="entry name" value="ECF_ABC_transporter_ATP-bd"/>
</dbReference>
<dbReference type="InterPro" id="IPR003593">
    <property type="entry name" value="AAA+_ATPase"/>
</dbReference>
<dbReference type="GO" id="GO:0042626">
    <property type="term" value="F:ATPase-coupled transmembrane transporter activity"/>
    <property type="evidence" value="ECO:0007669"/>
    <property type="project" value="TreeGrafter"/>
</dbReference>
<keyword evidence="7" id="KW-1185">Reference proteome</keyword>
<dbReference type="InterPro" id="IPR015856">
    <property type="entry name" value="ABC_transpr_CbiO/EcfA_su"/>
</dbReference>
<dbReference type="CDD" id="cd03225">
    <property type="entry name" value="ABC_cobalt_CbiO_domain1"/>
    <property type="match status" value="1"/>
</dbReference>
<dbReference type="InterPro" id="IPR017871">
    <property type="entry name" value="ABC_transporter-like_CS"/>
</dbReference>
<dbReference type="GO" id="GO:0016887">
    <property type="term" value="F:ATP hydrolysis activity"/>
    <property type="evidence" value="ECO:0007669"/>
    <property type="project" value="InterPro"/>
</dbReference>
<dbReference type="OrthoDB" id="501320at2"/>
<protein>
    <submittedName>
        <fullName evidence="6">ABC transporter ATP-binding protein</fullName>
    </submittedName>
</protein>
<sequence length="284" mass="29791">MIELSGVGFAYEDAERFTLANLDLRIDAGTVTGIVGASGAGKTTLAKTIAGFIPLNEGGTYRGAASVAGRVLAEGTLSEAAAAVGLVTQNPFNQISGARFTVREELAFGLENRSVPRDEMERRVDEVAARLRLEPLLDRSPYALSGGQMQLVAIASMVIMQPPVLVMDEPTSQLDPAGTRLVYDVLSTLSDGGTTVVIIEHKTELLHEHCDSIAVLAGGLIVQHGTPGAVLADDRLTSWGVGETRVTTAARLARERGLLPVERALPIGVDDAVEAFSTQTGAAS</sequence>
<dbReference type="PROSITE" id="PS50893">
    <property type="entry name" value="ABC_TRANSPORTER_2"/>
    <property type="match status" value="1"/>
</dbReference>
<dbReference type="GO" id="GO:0005524">
    <property type="term" value="F:ATP binding"/>
    <property type="evidence" value="ECO:0007669"/>
    <property type="project" value="UniProtKB-KW"/>
</dbReference>
<dbReference type="EMBL" id="VIKT02000006">
    <property type="protein sequence ID" value="NHF62645.1"/>
    <property type="molecule type" value="Genomic_DNA"/>
</dbReference>
<dbReference type="Pfam" id="PF00005">
    <property type="entry name" value="ABC_tran"/>
    <property type="match status" value="1"/>
</dbReference>
<dbReference type="PROSITE" id="PS00211">
    <property type="entry name" value="ABC_TRANSPORTER_1"/>
    <property type="match status" value="1"/>
</dbReference>
<comment type="caution">
    <text evidence="6">The sequence shown here is derived from an EMBL/GenBank/DDBJ whole genome shotgun (WGS) entry which is preliminary data.</text>
</comment>
<dbReference type="PANTHER" id="PTHR43553">
    <property type="entry name" value="HEAVY METAL TRANSPORTER"/>
    <property type="match status" value="1"/>
</dbReference>
<evidence type="ECO:0000259" key="5">
    <source>
        <dbReference type="PROSITE" id="PS50893"/>
    </source>
</evidence>
<dbReference type="Proteomes" id="UP000818266">
    <property type="component" value="Unassembled WGS sequence"/>
</dbReference>
<reference evidence="6 7" key="1">
    <citation type="submission" date="2020-03" db="EMBL/GenBank/DDBJ databases">
        <title>Chryseoglobus sp. isolated from a deep-sea seamount.</title>
        <authorList>
            <person name="Zhang D.-C."/>
        </authorList>
    </citation>
    <scope>NUCLEOTIDE SEQUENCE [LARGE SCALE GENOMIC DNA]</scope>
    <source>
        <strain evidence="6 7">KN1116</strain>
    </source>
</reference>
<evidence type="ECO:0000313" key="6">
    <source>
        <dbReference type="EMBL" id="NHF62645.1"/>
    </source>
</evidence>
<accession>A0A9E5MHP9</accession>
<proteinExistence type="inferred from homology"/>